<organism evidence="1 2">
    <name type="scientific">Salix suchowensis</name>
    <dbReference type="NCBI Taxonomy" id="1278906"/>
    <lineage>
        <taxon>Eukaryota</taxon>
        <taxon>Viridiplantae</taxon>
        <taxon>Streptophyta</taxon>
        <taxon>Embryophyta</taxon>
        <taxon>Tracheophyta</taxon>
        <taxon>Spermatophyta</taxon>
        <taxon>Magnoliopsida</taxon>
        <taxon>eudicotyledons</taxon>
        <taxon>Gunneridae</taxon>
        <taxon>Pentapetalae</taxon>
        <taxon>rosids</taxon>
        <taxon>fabids</taxon>
        <taxon>Malpighiales</taxon>
        <taxon>Salicaceae</taxon>
        <taxon>Saliceae</taxon>
        <taxon>Salix</taxon>
    </lineage>
</organism>
<proteinExistence type="predicted"/>
<accession>A0ABQ9BKC9</accession>
<name>A0ABQ9BKC9_9ROSI</name>
<keyword evidence="2" id="KW-1185">Reference proteome</keyword>
<sequence>MILITMKKLKPLIWRRKCGTSFTVLGFGGAHLKEVHDGCCMSGAWYKLMGHGIVLWWSERVQMWDFLNLTVIDWICILKGRVQMQIGFSCGPT</sequence>
<protein>
    <submittedName>
        <fullName evidence="1">Uncharacterized protein</fullName>
    </submittedName>
</protein>
<dbReference type="Proteomes" id="UP001141253">
    <property type="component" value="Chromosome 9"/>
</dbReference>
<reference evidence="1" key="1">
    <citation type="submission" date="2022-10" db="EMBL/GenBank/DDBJ databases">
        <authorList>
            <person name="Hyden B.L."/>
            <person name="Feng K."/>
            <person name="Yates T."/>
            <person name="Jawdy S."/>
            <person name="Smart L.B."/>
            <person name="Muchero W."/>
        </authorList>
    </citation>
    <scope>NUCLEOTIDE SEQUENCE</scope>
    <source>
        <tissue evidence="1">Shoot tip</tissue>
    </source>
</reference>
<evidence type="ECO:0000313" key="1">
    <source>
        <dbReference type="EMBL" id="KAJ6386237.1"/>
    </source>
</evidence>
<gene>
    <name evidence="1" type="ORF">OIU77_029247</name>
</gene>
<dbReference type="EMBL" id="JAPFFI010000008">
    <property type="protein sequence ID" value="KAJ6386237.1"/>
    <property type="molecule type" value="Genomic_DNA"/>
</dbReference>
<comment type="caution">
    <text evidence="1">The sequence shown here is derived from an EMBL/GenBank/DDBJ whole genome shotgun (WGS) entry which is preliminary data.</text>
</comment>
<evidence type="ECO:0000313" key="2">
    <source>
        <dbReference type="Proteomes" id="UP001141253"/>
    </source>
</evidence>
<reference evidence="1" key="2">
    <citation type="journal article" date="2023" name="Int. J. Mol. Sci.">
        <title>De Novo Assembly and Annotation of 11 Diverse Shrub Willow (Salix) Genomes Reveals Novel Gene Organization in Sex-Linked Regions.</title>
        <authorList>
            <person name="Hyden B."/>
            <person name="Feng K."/>
            <person name="Yates T.B."/>
            <person name="Jawdy S."/>
            <person name="Cereghino C."/>
            <person name="Smart L.B."/>
            <person name="Muchero W."/>
        </authorList>
    </citation>
    <scope>NUCLEOTIDE SEQUENCE</scope>
    <source>
        <tissue evidence="1">Shoot tip</tissue>
    </source>
</reference>